<proteinExistence type="predicted"/>
<accession>A0A240BQA2</accession>
<reference evidence="1 2" key="1">
    <citation type="submission" date="2017-06" db="EMBL/GenBank/DDBJ databases">
        <authorList>
            <consortium name="Pathogen Informatics"/>
        </authorList>
    </citation>
    <scope>NUCLEOTIDE SEQUENCE [LARGE SCALE GENOMIC DNA]</scope>
    <source>
        <strain evidence="1 2">NCTC12148</strain>
    </source>
</reference>
<sequence>MLSHSFEDLAQAFRVLMESEWSFRRLLNIDRAEAIGNLESGLNTQLNAFHNLYDNMSHNQIPPDWYLIPQLLTILIIRNARHHNKANRIRTLYNCHRQLIANPTHSKNYFYVKFPSFSESEGHGFFNVPISWSDLDLMLSLPRQESRLKPEARNRVRDYLNADKFEAEAVSRGFTKADIFINYIPLSMNAAITLFPYINSHVSPLEDSIEAEAFLSLFEHTEQASTHVHGYEVLPFSFPK</sequence>
<dbReference type="RefSeq" id="WP_095096715.1">
    <property type="nucleotide sequence ID" value="NZ_CAMIQD010000002.1"/>
</dbReference>
<dbReference type="GeneID" id="75026855"/>
<keyword evidence="2" id="KW-1185">Reference proteome</keyword>
<protein>
    <submittedName>
        <fullName evidence="1">Uncharacterized protein</fullName>
    </submittedName>
</protein>
<evidence type="ECO:0000313" key="1">
    <source>
        <dbReference type="EMBL" id="SNV98101.1"/>
    </source>
</evidence>
<name>A0A240BQA2_SERFI</name>
<dbReference type="AlphaFoldDB" id="A0A240BQA2"/>
<dbReference type="OrthoDB" id="9151061at2"/>
<evidence type="ECO:0000313" key="2">
    <source>
        <dbReference type="Proteomes" id="UP000215134"/>
    </source>
</evidence>
<gene>
    <name evidence="1" type="ORF">SAMEA4384070_01689</name>
</gene>
<organism evidence="1 2">
    <name type="scientific">Serratia ficaria</name>
    <dbReference type="NCBI Taxonomy" id="61651"/>
    <lineage>
        <taxon>Bacteria</taxon>
        <taxon>Pseudomonadati</taxon>
        <taxon>Pseudomonadota</taxon>
        <taxon>Gammaproteobacteria</taxon>
        <taxon>Enterobacterales</taxon>
        <taxon>Yersiniaceae</taxon>
        <taxon>Serratia</taxon>
    </lineage>
</organism>
<dbReference type="Proteomes" id="UP000215134">
    <property type="component" value="Chromosome 1"/>
</dbReference>
<dbReference type="KEGG" id="sfj:SAMEA4384070_1689"/>
<dbReference type="EMBL" id="LT906479">
    <property type="protein sequence ID" value="SNV98101.1"/>
    <property type="molecule type" value="Genomic_DNA"/>
</dbReference>